<dbReference type="InterPro" id="IPR007890">
    <property type="entry name" value="CHASE2"/>
</dbReference>
<comment type="caution">
    <text evidence="2">The sequence shown here is derived from an EMBL/GenBank/DDBJ whole genome shotgun (WGS) entry which is preliminary data.</text>
</comment>
<name>A0A8J3G0G9_9BURK</name>
<proteinExistence type="predicted"/>
<evidence type="ECO:0000313" key="3">
    <source>
        <dbReference type="Proteomes" id="UP000614287"/>
    </source>
</evidence>
<evidence type="ECO:0000259" key="1">
    <source>
        <dbReference type="Pfam" id="PF05226"/>
    </source>
</evidence>
<keyword evidence="3" id="KW-1185">Reference proteome</keyword>
<feature type="domain" description="CHASE2" evidence="1">
    <location>
        <begin position="7"/>
        <end position="129"/>
    </location>
</feature>
<dbReference type="EMBL" id="BMZG01000006">
    <property type="protein sequence ID" value="GHA73713.1"/>
    <property type="molecule type" value="Genomic_DNA"/>
</dbReference>
<organism evidence="2 3">
    <name type="scientific">Formosimonas limnophila</name>
    <dbReference type="NCBI Taxonomy" id="1384487"/>
    <lineage>
        <taxon>Bacteria</taxon>
        <taxon>Pseudomonadati</taxon>
        <taxon>Pseudomonadota</taxon>
        <taxon>Betaproteobacteria</taxon>
        <taxon>Burkholderiales</taxon>
        <taxon>Burkholderiaceae</taxon>
        <taxon>Formosimonas</taxon>
    </lineage>
</organism>
<protein>
    <recommendedName>
        <fullName evidence="1">CHASE2 domain-containing protein</fullName>
    </recommendedName>
</protein>
<evidence type="ECO:0000313" key="2">
    <source>
        <dbReference type="EMBL" id="GHA73713.1"/>
    </source>
</evidence>
<reference evidence="2" key="1">
    <citation type="journal article" date="2014" name="Int. J. Syst. Evol. Microbiol.">
        <title>Complete genome sequence of Corynebacterium casei LMG S-19264T (=DSM 44701T), isolated from a smear-ripened cheese.</title>
        <authorList>
            <consortium name="US DOE Joint Genome Institute (JGI-PGF)"/>
            <person name="Walter F."/>
            <person name="Albersmeier A."/>
            <person name="Kalinowski J."/>
            <person name="Ruckert C."/>
        </authorList>
    </citation>
    <scope>NUCLEOTIDE SEQUENCE</scope>
    <source>
        <strain evidence="2">KCTC 32501</strain>
    </source>
</reference>
<gene>
    <name evidence="2" type="ORF">GCM10009007_13510</name>
</gene>
<dbReference type="Proteomes" id="UP000614287">
    <property type="component" value="Unassembled WGS sequence"/>
</dbReference>
<accession>A0A8J3G0G9</accession>
<reference evidence="2" key="2">
    <citation type="submission" date="2020-09" db="EMBL/GenBank/DDBJ databases">
        <authorList>
            <person name="Sun Q."/>
            <person name="Kim S."/>
        </authorList>
    </citation>
    <scope>NUCLEOTIDE SEQUENCE</scope>
    <source>
        <strain evidence="2">KCTC 32501</strain>
    </source>
</reference>
<dbReference type="Pfam" id="PF05226">
    <property type="entry name" value="CHASE2"/>
    <property type="match status" value="1"/>
</dbReference>
<dbReference type="AlphaFoldDB" id="A0A8J3G0G9"/>
<sequence length="137" mass="15537">MLFQGFYVGIDDYSLQQLDRWPWSREIHTQLFHQLAEGQPKAVFFDFLLIEPVAVLAEQAMLGHILVRPDVYGVLRQVDLSVSDAMGRPWALATRLLVDDTALAKVNRLRIPFNVPKDDYPTISYAGVVSGEVPFFS</sequence>